<name>A0AAV4Y742_CAEEX</name>
<reference evidence="2 3" key="1">
    <citation type="submission" date="2021-06" db="EMBL/GenBank/DDBJ databases">
        <title>Caerostris extrusa draft genome.</title>
        <authorList>
            <person name="Kono N."/>
            <person name="Arakawa K."/>
        </authorList>
    </citation>
    <scope>NUCLEOTIDE SEQUENCE [LARGE SCALE GENOMIC DNA]</scope>
</reference>
<dbReference type="EMBL" id="BPLR01001379">
    <property type="protein sequence ID" value="GIZ01974.1"/>
    <property type="molecule type" value="Genomic_DNA"/>
</dbReference>
<evidence type="ECO:0000256" key="1">
    <source>
        <dbReference type="SAM" id="MobiDB-lite"/>
    </source>
</evidence>
<organism evidence="2 3">
    <name type="scientific">Caerostris extrusa</name>
    <name type="common">Bark spider</name>
    <name type="synonym">Caerostris bankana</name>
    <dbReference type="NCBI Taxonomy" id="172846"/>
    <lineage>
        <taxon>Eukaryota</taxon>
        <taxon>Metazoa</taxon>
        <taxon>Ecdysozoa</taxon>
        <taxon>Arthropoda</taxon>
        <taxon>Chelicerata</taxon>
        <taxon>Arachnida</taxon>
        <taxon>Araneae</taxon>
        <taxon>Araneomorphae</taxon>
        <taxon>Entelegynae</taxon>
        <taxon>Araneoidea</taxon>
        <taxon>Araneidae</taxon>
        <taxon>Caerostris</taxon>
    </lineage>
</organism>
<accession>A0AAV4Y742</accession>
<evidence type="ECO:0000313" key="2">
    <source>
        <dbReference type="EMBL" id="GIZ01974.1"/>
    </source>
</evidence>
<feature type="region of interest" description="Disordered" evidence="1">
    <location>
        <begin position="1"/>
        <end position="24"/>
    </location>
</feature>
<gene>
    <name evidence="2" type="ORF">CEXT_144671</name>
</gene>
<evidence type="ECO:0000313" key="3">
    <source>
        <dbReference type="Proteomes" id="UP001054945"/>
    </source>
</evidence>
<dbReference type="AlphaFoldDB" id="A0AAV4Y742"/>
<comment type="caution">
    <text evidence="2">The sequence shown here is derived from an EMBL/GenBank/DDBJ whole genome shotgun (WGS) entry which is preliminary data.</text>
</comment>
<proteinExistence type="predicted"/>
<sequence>MASGQVQSVDQLRKENRLRGKDSRLPINPARVSLLFLHCLYDDGRSNGNLHAVVVFLQKHSGVNCTT</sequence>
<protein>
    <submittedName>
        <fullName evidence="2">Uncharacterized protein</fullName>
    </submittedName>
</protein>
<feature type="compositionally biased region" description="Basic and acidic residues" evidence="1">
    <location>
        <begin position="11"/>
        <end position="24"/>
    </location>
</feature>
<dbReference type="Proteomes" id="UP001054945">
    <property type="component" value="Unassembled WGS sequence"/>
</dbReference>
<feature type="compositionally biased region" description="Polar residues" evidence="1">
    <location>
        <begin position="1"/>
        <end position="10"/>
    </location>
</feature>
<keyword evidence="3" id="KW-1185">Reference proteome</keyword>